<dbReference type="Proteomes" id="UP000780801">
    <property type="component" value="Unassembled WGS sequence"/>
</dbReference>
<dbReference type="EMBL" id="JAABOA010001037">
    <property type="protein sequence ID" value="KAF9582479.1"/>
    <property type="molecule type" value="Genomic_DNA"/>
</dbReference>
<comment type="caution">
    <text evidence="1">The sequence shown here is derived from an EMBL/GenBank/DDBJ whole genome shotgun (WGS) entry which is preliminary data.</text>
</comment>
<gene>
    <name evidence="1" type="ORF">BGW38_000158</name>
</gene>
<evidence type="ECO:0000313" key="1">
    <source>
        <dbReference type="EMBL" id="KAF9582479.1"/>
    </source>
</evidence>
<protein>
    <submittedName>
        <fullName evidence="1">Uncharacterized protein</fullName>
    </submittedName>
</protein>
<reference evidence="1" key="1">
    <citation type="journal article" date="2020" name="Fungal Divers.">
        <title>Resolving the Mortierellaceae phylogeny through synthesis of multi-gene phylogenetics and phylogenomics.</title>
        <authorList>
            <person name="Vandepol N."/>
            <person name="Liber J."/>
            <person name="Desiro A."/>
            <person name="Na H."/>
            <person name="Kennedy M."/>
            <person name="Barry K."/>
            <person name="Grigoriev I.V."/>
            <person name="Miller A.N."/>
            <person name="O'Donnell K."/>
            <person name="Stajich J.E."/>
            <person name="Bonito G."/>
        </authorList>
    </citation>
    <scope>NUCLEOTIDE SEQUENCE</scope>
    <source>
        <strain evidence="1">KOD1015</strain>
    </source>
</reference>
<evidence type="ECO:0000313" key="2">
    <source>
        <dbReference type="Proteomes" id="UP000780801"/>
    </source>
</evidence>
<dbReference type="AlphaFoldDB" id="A0A9P6FVX5"/>
<accession>A0A9P6FVX5</accession>
<proteinExistence type="predicted"/>
<sequence length="350" mass="38690">MIALIQRIRSKVDGMLVKSVDMTSFQIDFTERLPVEGEDLEKGAIRSAISAKTTTVVLPFRLPLVKMKASRFKGAVYYQDQHAQNIETIFSPTFLKGNVITTSIEGGYTDYFPSTQECYLNYIRCVIRDEKVVVHIKATADMIFDFGVLGVHTIKHVPFSSALTLFGLNSFPSVRWDGLREIPPLDKVVSNLSLSDSSTADPATTTDETISSTRCLTLSGSCFTKNTSNIAPIMGDVAFEMWIPKVMVATTPETSDSQPLPLSEMDRIGTVIWYNVKLAMGDNELRDSTMNFDTSLPASRQFLNNLAKNKQTVFLAATEMSSPIHVISHSVAGMRTSMEVPQFVCSLAEP</sequence>
<organism evidence="1 2">
    <name type="scientific">Lunasporangiospora selenospora</name>
    <dbReference type="NCBI Taxonomy" id="979761"/>
    <lineage>
        <taxon>Eukaryota</taxon>
        <taxon>Fungi</taxon>
        <taxon>Fungi incertae sedis</taxon>
        <taxon>Mucoromycota</taxon>
        <taxon>Mortierellomycotina</taxon>
        <taxon>Mortierellomycetes</taxon>
        <taxon>Mortierellales</taxon>
        <taxon>Mortierellaceae</taxon>
        <taxon>Lunasporangiospora</taxon>
    </lineage>
</organism>
<dbReference type="OrthoDB" id="10039566at2759"/>
<name>A0A9P6FVX5_9FUNG</name>
<keyword evidence="2" id="KW-1185">Reference proteome</keyword>